<dbReference type="GO" id="GO:0016020">
    <property type="term" value="C:membrane"/>
    <property type="evidence" value="ECO:0007669"/>
    <property type="project" value="UniProtKB-SubCell"/>
</dbReference>
<dbReference type="PANTHER" id="PTHR48022:SF41">
    <property type="entry name" value="MAJOR FACILITATOR SUPERFAMILY (MFS) PROFILE DOMAIN-CONTAINING PROTEIN"/>
    <property type="match status" value="1"/>
</dbReference>
<dbReference type="SUPFAM" id="SSF103473">
    <property type="entry name" value="MFS general substrate transporter"/>
    <property type="match status" value="1"/>
</dbReference>
<keyword evidence="2 5" id="KW-0812">Transmembrane</keyword>
<feature type="transmembrane region" description="Helical" evidence="5">
    <location>
        <begin position="187"/>
        <end position="207"/>
    </location>
</feature>
<accession>A0A124BVJ4</accession>
<dbReference type="InterPro" id="IPR036259">
    <property type="entry name" value="MFS_trans_sf"/>
</dbReference>
<evidence type="ECO:0008006" key="8">
    <source>
        <dbReference type="Google" id="ProtNLM"/>
    </source>
</evidence>
<dbReference type="GO" id="GO:0005351">
    <property type="term" value="F:carbohydrate:proton symporter activity"/>
    <property type="evidence" value="ECO:0007669"/>
    <property type="project" value="TreeGrafter"/>
</dbReference>
<dbReference type="VEuPathDB" id="FungiDB:An01g11710"/>
<name>A0A124BVJ4_ASPNG</name>
<reference evidence="7" key="1">
    <citation type="journal article" date="2016" name="Genome Announc.">
        <title>Draft genome sequence of Aspergillus niger strain An76.</title>
        <authorList>
            <person name="Gong W."/>
            <person name="Cheng Z."/>
            <person name="Zhang H."/>
            <person name="Liu L."/>
            <person name="Gao P."/>
            <person name="Wang L."/>
        </authorList>
    </citation>
    <scope>NUCLEOTIDE SEQUENCE [LARGE SCALE GENOMIC DNA]</scope>
    <source>
        <strain evidence="7">An76</strain>
    </source>
</reference>
<feature type="transmembrane region" description="Helical" evidence="5">
    <location>
        <begin position="54"/>
        <end position="72"/>
    </location>
</feature>
<dbReference type="AlphaFoldDB" id="A0A124BVJ4"/>
<evidence type="ECO:0000256" key="4">
    <source>
        <dbReference type="ARBA" id="ARBA00023136"/>
    </source>
</evidence>
<sequence length="280" mass="30388">MPLTNHCDDFIQAVSSRKTVSSNYGHSLKKEDRDAASKAIRYRDCFGGVDRRRTMIVMFANLIPSFFGLPLLSKTSHFLQLVGMKHHRSFLFLQAGIGLGLAANLISMQTLSRFGRVPLIIVSLSVSTLAWMGIGIAGCFSGTISAWYTGITLVTVIAACGIGAWPASYAVGGEASSLRLRAKSQGLGWFVSGFSSVVSNLILPYIFNSDQGTLRGKTGFVCAGFSAIALVGTWLYVPEMKDWTPSEIDDMFEAVVPARQFRKWSPLTADPLSSDRSPQA</sequence>
<feature type="transmembrane region" description="Helical" evidence="5">
    <location>
        <begin position="117"/>
        <end position="140"/>
    </location>
</feature>
<dbReference type="InterPro" id="IPR005828">
    <property type="entry name" value="MFS_sugar_transport-like"/>
</dbReference>
<dbReference type="OMA" id="WRTMITS"/>
<feature type="transmembrane region" description="Helical" evidence="5">
    <location>
        <begin position="219"/>
        <end position="237"/>
    </location>
</feature>
<comment type="subcellular location">
    <subcellularLocation>
        <location evidence="1">Membrane</location>
        <topology evidence="1">Multi-pass membrane protein</topology>
    </subcellularLocation>
</comment>
<feature type="transmembrane region" description="Helical" evidence="5">
    <location>
        <begin position="147"/>
        <end position="167"/>
    </location>
</feature>
<evidence type="ECO:0000256" key="1">
    <source>
        <dbReference type="ARBA" id="ARBA00004141"/>
    </source>
</evidence>
<evidence type="ECO:0000256" key="3">
    <source>
        <dbReference type="ARBA" id="ARBA00022989"/>
    </source>
</evidence>
<dbReference type="EMBL" id="BCMY01000002">
    <property type="protein sequence ID" value="GAQ36202.1"/>
    <property type="molecule type" value="Genomic_DNA"/>
</dbReference>
<dbReference type="Gene3D" id="1.20.1250.20">
    <property type="entry name" value="MFS general substrate transporter like domains"/>
    <property type="match status" value="1"/>
</dbReference>
<proteinExistence type="predicted"/>
<dbReference type="VEuPathDB" id="FungiDB:ASPNIDRAFT2_1083010"/>
<dbReference type="OrthoDB" id="6612291at2759"/>
<evidence type="ECO:0000313" key="6">
    <source>
        <dbReference type="EMBL" id="GAQ36202.1"/>
    </source>
</evidence>
<dbReference type="Pfam" id="PF00083">
    <property type="entry name" value="Sugar_tr"/>
    <property type="match status" value="1"/>
</dbReference>
<comment type="caution">
    <text evidence="6">The sequence shown here is derived from an EMBL/GenBank/DDBJ whole genome shotgun (WGS) entry which is preliminary data.</text>
</comment>
<dbReference type="VEuPathDB" id="FungiDB:M747DRAFT_325255"/>
<evidence type="ECO:0000256" key="2">
    <source>
        <dbReference type="ARBA" id="ARBA00022692"/>
    </source>
</evidence>
<keyword evidence="4 5" id="KW-0472">Membrane</keyword>
<gene>
    <name evidence="6" type="ORF">ABL_01544</name>
</gene>
<organism evidence="6 7">
    <name type="scientific">Aspergillus niger</name>
    <dbReference type="NCBI Taxonomy" id="5061"/>
    <lineage>
        <taxon>Eukaryota</taxon>
        <taxon>Fungi</taxon>
        <taxon>Dikarya</taxon>
        <taxon>Ascomycota</taxon>
        <taxon>Pezizomycotina</taxon>
        <taxon>Eurotiomycetes</taxon>
        <taxon>Eurotiomycetidae</taxon>
        <taxon>Eurotiales</taxon>
        <taxon>Aspergillaceae</taxon>
        <taxon>Aspergillus</taxon>
        <taxon>Aspergillus subgen. Circumdati</taxon>
    </lineage>
</organism>
<dbReference type="PANTHER" id="PTHR48022">
    <property type="entry name" value="PLASTIDIC GLUCOSE TRANSPORTER 4"/>
    <property type="match status" value="1"/>
</dbReference>
<keyword evidence="3 5" id="KW-1133">Transmembrane helix</keyword>
<dbReference type="InterPro" id="IPR050360">
    <property type="entry name" value="MFS_Sugar_Transporters"/>
</dbReference>
<feature type="transmembrane region" description="Helical" evidence="5">
    <location>
        <begin position="92"/>
        <end position="111"/>
    </location>
</feature>
<evidence type="ECO:0000313" key="7">
    <source>
        <dbReference type="Proteomes" id="UP000068243"/>
    </source>
</evidence>
<dbReference type="Proteomes" id="UP000068243">
    <property type="component" value="Unassembled WGS sequence"/>
</dbReference>
<evidence type="ECO:0000256" key="5">
    <source>
        <dbReference type="SAM" id="Phobius"/>
    </source>
</evidence>
<protein>
    <recommendedName>
        <fullName evidence="8">Major facilitator superfamily (MFS) profile domain-containing protein</fullName>
    </recommendedName>
</protein>